<dbReference type="OrthoDB" id="193499at2759"/>
<dbReference type="PRINTS" id="PR00153">
    <property type="entry name" value="CSAPPISMRASE"/>
</dbReference>
<proteinExistence type="inferred from homology"/>
<sequence>MKKAMPPQMDPIPTLPEITQRVYFQISIDGATPQKVVFGLFGNIAPKTVENFVALSTCRIQEPGILTGKSLCYRNTIFHRIIPHFALQGGDFSHGDGTGGESIYGGRFEDESFAVKFNRPYLLAMSNAGRNSNGSQFFITVVKAQWLDNQHVVFGTVLEGRAFIDELEGWGTYGGMTQGKIEIVECGEEPLQPEDKEPHYG</sequence>
<keyword evidence="2 4" id="KW-0697">Rotamase</keyword>
<evidence type="ECO:0000259" key="5">
    <source>
        <dbReference type="PROSITE" id="PS50072"/>
    </source>
</evidence>
<evidence type="ECO:0000256" key="2">
    <source>
        <dbReference type="ARBA" id="ARBA00023110"/>
    </source>
</evidence>
<protein>
    <recommendedName>
        <fullName evidence="4">Peptidyl-prolyl cis-trans isomerase</fullName>
        <shortName evidence="4">PPIase</shortName>
        <ecNumber evidence="4">5.2.1.8</ecNumber>
    </recommendedName>
</protein>
<dbReference type="Gene3D" id="2.40.100.10">
    <property type="entry name" value="Cyclophilin-like"/>
    <property type="match status" value="1"/>
</dbReference>
<reference evidence="6 7" key="1">
    <citation type="journal article" date="2015" name="Plant Cell">
        <title>Oil accumulation by the oleaginous diatom Fistulifera solaris as revealed by the genome and transcriptome.</title>
        <authorList>
            <person name="Tanaka T."/>
            <person name="Maeda Y."/>
            <person name="Veluchamy A."/>
            <person name="Tanaka M."/>
            <person name="Abida H."/>
            <person name="Marechal E."/>
            <person name="Bowler C."/>
            <person name="Muto M."/>
            <person name="Sunaga Y."/>
            <person name="Tanaka M."/>
            <person name="Yoshino T."/>
            <person name="Taniguchi T."/>
            <person name="Fukuda Y."/>
            <person name="Nemoto M."/>
            <person name="Matsumoto M."/>
            <person name="Wong P.S."/>
            <person name="Aburatani S."/>
            <person name="Fujibuchi W."/>
        </authorList>
    </citation>
    <scope>NUCLEOTIDE SEQUENCE [LARGE SCALE GENOMIC DNA]</scope>
    <source>
        <strain evidence="6 7">JPCC DA0580</strain>
    </source>
</reference>
<dbReference type="AlphaFoldDB" id="A0A1Z5JVH0"/>
<dbReference type="InterPro" id="IPR002130">
    <property type="entry name" value="Cyclophilin-type_PPIase_dom"/>
</dbReference>
<dbReference type="InterPro" id="IPR024936">
    <property type="entry name" value="Cyclophilin-type_PPIase"/>
</dbReference>
<evidence type="ECO:0000256" key="1">
    <source>
        <dbReference type="ARBA" id="ARBA00000971"/>
    </source>
</evidence>
<dbReference type="Pfam" id="PF00160">
    <property type="entry name" value="Pro_isomerase"/>
    <property type="match status" value="1"/>
</dbReference>
<evidence type="ECO:0000256" key="3">
    <source>
        <dbReference type="ARBA" id="ARBA00023235"/>
    </source>
</evidence>
<comment type="similarity">
    <text evidence="4">Belongs to the cyclophilin-type PPIase family.</text>
</comment>
<gene>
    <name evidence="6" type="ORF">FisN_18Hh070</name>
</gene>
<evidence type="ECO:0000313" key="7">
    <source>
        <dbReference type="Proteomes" id="UP000198406"/>
    </source>
</evidence>
<keyword evidence="3 4" id="KW-0413">Isomerase</keyword>
<dbReference type="InterPro" id="IPR029000">
    <property type="entry name" value="Cyclophilin-like_dom_sf"/>
</dbReference>
<keyword evidence="7" id="KW-1185">Reference proteome</keyword>
<dbReference type="EMBL" id="BDSP01000123">
    <property type="protein sequence ID" value="GAX17866.1"/>
    <property type="molecule type" value="Genomic_DNA"/>
</dbReference>
<dbReference type="FunFam" id="2.40.100.10:FF:000025">
    <property type="entry name" value="Peptidyl-prolyl cis-trans isomerase CYP19-2"/>
    <property type="match status" value="1"/>
</dbReference>
<dbReference type="SUPFAM" id="SSF50891">
    <property type="entry name" value="Cyclophilin-like"/>
    <property type="match status" value="1"/>
</dbReference>
<dbReference type="PIRSF" id="PIRSF001467">
    <property type="entry name" value="Peptidylpro_ismrse"/>
    <property type="match status" value="1"/>
</dbReference>
<feature type="domain" description="PPIase cyclophilin-type" evidence="5">
    <location>
        <begin position="23"/>
        <end position="188"/>
    </location>
</feature>
<comment type="catalytic activity">
    <reaction evidence="1 4">
        <text>[protein]-peptidylproline (omega=180) = [protein]-peptidylproline (omega=0)</text>
        <dbReference type="Rhea" id="RHEA:16237"/>
        <dbReference type="Rhea" id="RHEA-COMP:10747"/>
        <dbReference type="Rhea" id="RHEA-COMP:10748"/>
        <dbReference type="ChEBI" id="CHEBI:83833"/>
        <dbReference type="ChEBI" id="CHEBI:83834"/>
        <dbReference type="EC" id="5.2.1.8"/>
    </reaction>
</comment>
<dbReference type="PROSITE" id="PS50072">
    <property type="entry name" value="CSA_PPIASE_2"/>
    <property type="match status" value="1"/>
</dbReference>
<evidence type="ECO:0000313" key="6">
    <source>
        <dbReference type="EMBL" id="GAX17866.1"/>
    </source>
</evidence>
<comment type="caution">
    <text evidence="6">The sequence shown here is derived from an EMBL/GenBank/DDBJ whole genome shotgun (WGS) entry which is preliminary data.</text>
</comment>
<comment type="function">
    <text evidence="4">PPIases accelerate the folding of proteins. It catalyzes the cis-trans isomerization of proline imidic peptide bonds in oligopeptides.</text>
</comment>
<dbReference type="InParanoid" id="A0A1Z5JVH0"/>
<accession>A0A1Z5JVH0</accession>
<dbReference type="PANTHER" id="PTHR11071">
    <property type="entry name" value="PEPTIDYL-PROLYL CIS-TRANS ISOMERASE"/>
    <property type="match status" value="1"/>
</dbReference>
<dbReference type="EC" id="5.2.1.8" evidence="4"/>
<organism evidence="6 7">
    <name type="scientific">Fistulifera solaris</name>
    <name type="common">Oleaginous diatom</name>
    <dbReference type="NCBI Taxonomy" id="1519565"/>
    <lineage>
        <taxon>Eukaryota</taxon>
        <taxon>Sar</taxon>
        <taxon>Stramenopiles</taxon>
        <taxon>Ochrophyta</taxon>
        <taxon>Bacillariophyta</taxon>
        <taxon>Bacillariophyceae</taxon>
        <taxon>Bacillariophycidae</taxon>
        <taxon>Naviculales</taxon>
        <taxon>Naviculaceae</taxon>
        <taxon>Fistulifera</taxon>
    </lineage>
</organism>
<evidence type="ECO:0000256" key="4">
    <source>
        <dbReference type="RuleBase" id="RU363019"/>
    </source>
</evidence>
<name>A0A1Z5JVH0_FISSO</name>
<dbReference type="GO" id="GO:0003755">
    <property type="term" value="F:peptidyl-prolyl cis-trans isomerase activity"/>
    <property type="evidence" value="ECO:0007669"/>
    <property type="project" value="UniProtKB-UniRule"/>
</dbReference>
<dbReference type="Proteomes" id="UP000198406">
    <property type="component" value="Unassembled WGS sequence"/>
</dbReference>